<dbReference type="PROSITE" id="PS50059">
    <property type="entry name" value="FKBP_PPIASE"/>
    <property type="match status" value="1"/>
</dbReference>
<dbReference type="AlphaFoldDB" id="A0AAN0RKL1"/>
<evidence type="ECO:0000256" key="6">
    <source>
        <dbReference type="RuleBase" id="RU003915"/>
    </source>
</evidence>
<feature type="domain" description="Rhodanese" evidence="9">
    <location>
        <begin position="155"/>
        <end position="255"/>
    </location>
</feature>
<evidence type="ECO:0000256" key="2">
    <source>
        <dbReference type="ARBA" id="ARBA00006577"/>
    </source>
</evidence>
<dbReference type="Gene3D" id="3.10.50.40">
    <property type="match status" value="1"/>
</dbReference>
<evidence type="ECO:0000259" key="8">
    <source>
        <dbReference type="PROSITE" id="PS50059"/>
    </source>
</evidence>
<evidence type="ECO:0000256" key="5">
    <source>
        <dbReference type="PROSITE-ProRule" id="PRU00277"/>
    </source>
</evidence>
<evidence type="ECO:0000313" key="11">
    <source>
        <dbReference type="Proteomes" id="UP000028680"/>
    </source>
</evidence>
<dbReference type="KEGG" id="ptp:RCA23_c22770"/>
<dbReference type="EMBL" id="CP003984">
    <property type="protein sequence ID" value="AII87800.1"/>
    <property type="molecule type" value="Genomic_DNA"/>
</dbReference>
<evidence type="ECO:0000259" key="9">
    <source>
        <dbReference type="PROSITE" id="PS50206"/>
    </source>
</evidence>
<dbReference type="InterPro" id="IPR001179">
    <property type="entry name" value="PPIase_FKBP_dom"/>
</dbReference>
<dbReference type="Pfam" id="PF00581">
    <property type="entry name" value="Rhodanese"/>
    <property type="match status" value="1"/>
</dbReference>
<gene>
    <name evidence="10" type="ORF">RCA23_c22770</name>
</gene>
<dbReference type="SUPFAM" id="SSF54534">
    <property type="entry name" value="FKBP-like"/>
    <property type="match status" value="1"/>
</dbReference>
<accession>A0AAN0RKL1</accession>
<sequence>MVMHQKQSFYFSLRTLFLTIAMAALASSTTASELKVDVVSVGVGEQAENGMQISVHYEGRLNDGTVFDSSQPRGAPFSFVLGTGQVIKGWETGILGMRVGEKRILTIPPELAYGVKGAGSAIPPNATLVFEVEMVAMAWPPKLEAASNEDLETALQNETLVIDIRRPEEWRATGIIEGAELVTAFTKSGRLHPEFQQKFSSLATNLNTPIMLYCRTGNRTTSLGNALLKQLGFTNVGHLESGIVGWQKDNRPTVAYQPE</sequence>
<evidence type="ECO:0000256" key="3">
    <source>
        <dbReference type="ARBA" id="ARBA00023110"/>
    </source>
</evidence>
<evidence type="ECO:0000256" key="4">
    <source>
        <dbReference type="ARBA" id="ARBA00023235"/>
    </source>
</evidence>
<feature type="chain" id="PRO_5042973056" description="Peptidyl-prolyl cis-trans isomerase" evidence="7">
    <location>
        <begin position="27"/>
        <end position="259"/>
    </location>
</feature>
<keyword evidence="3 5" id="KW-0697">Rotamase</keyword>
<keyword evidence="11" id="KW-1185">Reference proteome</keyword>
<dbReference type="GO" id="GO:0003755">
    <property type="term" value="F:peptidyl-prolyl cis-trans isomerase activity"/>
    <property type="evidence" value="ECO:0007669"/>
    <property type="project" value="UniProtKB-UniRule"/>
</dbReference>
<organism evidence="10 11">
    <name type="scientific">Planktomarina temperata RCA23</name>
    <dbReference type="NCBI Taxonomy" id="666509"/>
    <lineage>
        <taxon>Bacteria</taxon>
        <taxon>Pseudomonadati</taxon>
        <taxon>Pseudomonadota</taxon>
        <taxon>Alphaproteobacteria</taxon>
        <taxon>Rhodobacterales</taxon>
        <taxon>Paracoccaceae</taxon>
        <taxon>Planktomarina</taxon>
    </lineage>
</organism>
<evidence type="ECO:0000256" key="7">
    <source>
        <dbReference type="SAM" id="SignalP"/>
    </source>
</evidence>
<dbReference type="Gene3D" id="3.40.250.10">
    <property type="entry name" value="Rhodanese-like domain"/>
    <property type="match status" value="1"/>
</dbReference>
<feature type="signal peptide" evidence="7">
    <location>
        <begin position="1"/>
        <end position="26"/>
    </location>
</feature>
<proteinExistence type="inferred from homology"/>
<keyword evidence="7" id="KW-0732">Signal</keyword>
<dbReference type="Proteomes" id="UP000028680">
    <property type="component" value="Chromosome"/>
</dbReference>
<name>A0AAN0RKL1_9RHOB</name>
<comment type="catalytic activity">
    <reaction evidence="1 5 6">
        <text>[protein]-peptidylproline (omega=180) = [protein]-peptidylproline (omega=0)</text>
        <dbReference type="Rhea" id="RHEA:16237"/>
        <dbReference type="Rhea" id="RHEA-COMP:10747"/>
        <dbReference type="Rhea" id="RHEA-COMP:10748"/>
        <dbReference type="ChEBI" id="CHEBI:83833"/>
        <dbReference type="ChEBI" id="CHEBI:83834"/>
        <dbReference type="EC" id="5.2.1.8"/>
    </reaction>
</comment>
<dbReference type="Pfam" id="PF00254">
    <property type="entry name" value="FKBP_C"/>
    <property type="match status" value="1"/>
</dbReference>
<dbReference type="CDD" id="cd00158">
    <property type="entry name" value="RHOD"/>
    <property type="match status" value="1"/>
</dbReference>
<dbReference type="SUPFAM" id="SSF52821">
    <property type="entry name" value="Rhodanese/Cell cycle control phosphatase"/>
    <property type="match status" value="1"/>
</dbReference>
<feature type="domain" description="PPIase FKBP-type" evidence="8">
    <location>
        <begin position="50"/>
        <end position="138"/>
    </location>
</feature>
<dbReference type="EC" id="5.2.1.8" evidence="6"/>
<protein>
    <recommendedName>
        <fullName evidence="6">Peptidyl-prolyl cis-trans isomerase</fullName>
        <ecNumber evidence="6">5.2.1.8</ecNumber>
    </recommendedName>
</protein>
<dbReference type="PANTHER" id="PTHR45779:SF7">
    <property type="entry name" value="PEPTIDYLPROLYL ISOMERASE"/>
    <property type="match status" value="1"/>
</dbReference>
<dbReference type="InterPro" id="IPR001763">
    <property type="entry name" value="Rhodanese-like_dom"/>
</dbReference>
<dbReference type="PANTHER" id="PTHR45779">
    <property type="entry name" value="PEPTIDYLPROLYL ISOMERASE"/>
    <property type="match status" value="1"/>
</dbReference>
<dbReference type="InterPro" id="IPR044609">
    <property type="entry name" value="FKBP2/11"/>
</dbReference>
<dbReference type="SMART" id="SM00450">
    <property type="entry name" value="RHOD"/>
    <property type="match status" value="1"/>
</dbReference>
<dbReference type="FunFam" id="3.10.50.40:FF:000006">
    <property type="entry name" value="Peptidyl-prolyl cis-trans isomerase"/>
    <property type="match status" value="1"/>
</dbReference>
<comment type="similarity">
    <text evidence="2 6">Belongs to the FKBP-type PPIase family.</text>
</comment>
<dbReference type="InterPro" id="IPR046357">
    <property type="entry name" value="PPIase_dom_sf"/>
</dbReference>
<evidence type="ECO:0000256" key="1">
    <source>
        <dbReference type="ARBA" id="ARBA00000971"/>
    </source>
</evidence>
<reference evidence="10 11" key="1">
    <citation type="journal article" date="2014" name="ISME J.">
        <title>Adaptation of an abundant Roseobacter RCA organism to pelagic systems revealed by genomic and transcriptomic analyses.</title>
        <authorList>
            <person name="Voget S."/>
            <person name="Wemheuer B."/>
            <person name="Brinkhoff T."/>
            <person name="Vollmers J."/>
            <person name="Dietrich S."/>
            <person name="Giebel H.A."/>
            <person name="Beardsley C."/>
            <person name="Sardemann C."/>
            <person name="Bakenhus I."/>
            <person name="Billerbeck S."/>
            <person name="Daniel R."/>
            <person name="Simon M."/>
        </authorList>
    </citation>
    <scope>NUCLEOTIDE SEQUENCE [LARGE SCALE GENOMIC DNA]</scope>
    <source>
        <strain evidence="10 11">RCA23</strain>
    </source>
</reference>
<evidence type="ECO:0000313" key="10">
    <source>
        <dbReference type="EMBL" id="AII87800.1"/>
    </source>
</evidence>
<dbReference type="InterPro" id="IPR036873">
    <property type="entry name" value="Rhodanese-like_dom_sf"/>
</dbReference>
<dbReference type="PROSITE" id="PS50206">
    <property type="entry name" value="RHODANESE_3"/>
    <property type="match status" value="1"/>
</dbReference>
<keyword evidence="4 5" id="KW-0413">Isomerase</keyword>